<evidence type="ECO:0000313" key="2">
    <source>
        <dbReference type="EnsemblMetazoa" id="CLYHEMP002006.1"/>
    </source>
</evidence>
<dbReference type="InterPro" id="IPR052579">
    <property type="entry name" value="Zinc_finger_SWIM"/>
</dbReference>
<dbReference type="OrthoDB" id="124789at2759"/>
<feature type="compositionally biased region" description="Polar residues" evidence="1">
    <location>
        <begin position="57"/>
        <end position="69"/>
    </location>
</feature>
<dbReference type="EnsemblMetazoa" id="CLYHEMT002006.1">
    <property type="protein sequence ID" value="CLYHEMP002006.1"/>
    <property type="gene ID" value="CLYHEMG002006"/>
</dbReference>
<dbReference type="PANTHER" id="PTHR31569:SF4">
    <property type="entry name" value="SWIM-TYPE DOMAIN-CONTAINING PROTEIN"/>
    <property type="match status" value="1"/>
</dbReference>
<reference evidence="2" key="1">
    <citation type="submission" date="2021-01" db="UniProtKB">
        <authorList>
            <consortium name="EnsemblMetazoa"/>
        </authorList>
    </citation>
    <scope>IDENTIFICATION</scope>
</reference>
<organism evidence="2 3">
    <name type="scientific">Clytia hemisphaerica</name>
    <dbReference type="NCBI Taxonomy" id="252671"/>
    <lineage>
        <taxon>Eukaryota</taxon>
        <taxon>Metazoa</taxon>
        <taxon>Cnidaria</taxon>
        <taxon>Hydrozoa</taxon>
        <taxon>Hydroidolina</taxon>
        <taxon>Leptothecata</taxon>
        <taxon>Obeliida</taxon>
        <taxon>Clytiidae</taxon>
        <taxon>Clytia</taxon>
    </lineage>
</organism>
<keyword evidence="3" id="KW-1185">Reference proteome</keyword>
<proteinExistence type="predicted"/>
<evidence type="ECO:0008006" key="4">
    <source>
        <dbReference type="Google" id="ProtNLM"/>
    </source>
</evidence>
<dbReference type="PANTHER" id="PTHR31569">
    <property type="entry name" value="SWIM-TYPE DOMAIN-CONTAINING PROTEIN"/>
    <property type="match status" value="1"/>
</dbReference>
<evidence type="ECO:0000256" key="1">
    <source>
        <dbReference type="SAM" id="MobiDB-lite"/>
    </source>
</evidence>
<accession>A0A7M5V3Y9</accession>
<protein>
    <recommendedName>
        <fullName evidence="4">SWIM-type domain-containing protein</fullName>
    </recommendedName>
</protein>
<dbReference type="AlphaFoldDB" id="A0A7M5V3Y9"/>
<name>A0A7M5V3Y9_9CNID</name>
<evidence type="ECO:0000313" key="3">
    <source>
        <dbReference type="Proteomes" id="UP000594262"/>
    </source>
</evidence>
<dbReference type="Proteomes" id="UP000594262">
    <property type="component" value="Unplaced"/>
</dbReference>
<sequence length="148" mass="17565">TCYFNKSMRLPCKHIFAYRAENDLKLFDPDTCDPRWSQEYYYQHQRLYTHQQDKNESTMNQPISVSVSTPRDLKKMNHNEKFREANDVCTKLANLACEVGSDSFERRLHLLKDLQRIWENNDETSLLFWSEPQHVNNSNGENATDKTT</sequence>
<feature type="region of interest" description="Disordered" evidence="1">
    <location>
        <begin position="52"/>
        <end position="71"/>
    </location>
</feature>